<organism evidence="9 10">
    <name type="scientific">Candidatus Chloroploca mongolica</name>
    <dbReference type="NCBI Taxonomy" id="2528176"/>
    <lineage>
        <taxon>Bacteria</taxon>
        <taxon>Bacillati</taxon>
        <taxon>Chloroflexota</taxon>
        <taxon>Chloroflexia</taxon>
        <taxon>Chloroflexales</taxon>
        <taxon>Chloroflexineae</taxon>
        <taxon>Oscillochloridaceae</taxon>
        <taxon>Candidatus Chloroploca</taxon>
    </lineage>
</organism>
<evidence type="ECO:0000259" key="7">
    <source>
        <dbReference type="Pfam" id="PF20466"/>
    </source>
</evidence>
<protein>
    <recommendedName>
        <fullName evidence="1">site-specific DNA-methyltransferase (adenine-specific)</fullName>
        <ecNumber evidence="1">2.1.1.72</ecNumber>
    </recommendedName>
</protein>
<reference evidence="9 10" key="1">
    <citation type="submission" date="2021-03" db="EMBL/GenBank/DDBJ databases">
        <authorList>
            <person name="Grouzdev D.S."/>
        </authorList>
    </citation>
    <scope>NUCLEOTIDE SEQUENCE [LARGE SCALE GENOMIC DNA]</scope>
    <source>
        <strain evidence="9 10">M50-1</strain>
    </source>
</reference>
<dbReference type="Pfam" id="PF20465">
    <property type="entry name" value="MmeI_hel"/>
    <property type="match status" value="1"/>
</dbReference>
<keyword evidence="2 9" id="KW-0489">Methyltransferase</keyword>
<comment type="catalytic activity">
    <reaction evidence="4">
        <text>a 2'-deoxyadenosine in DNA + S-adenosyl-L-methionine = an N(6)-methyl-2'-deoxyadenosine in DNA + S-adenosyl-L-homocysteine + H(+)</text>
        <dbReference type="Rhea" id="RHEA:15197"/>
        <dbReference type="Rhea" id="RHEA-COMP:12418"/>
        <dbReference type="Rhea" id="RHEA-COMP:12419"/>
        <dbReference type="ChEBI" id="CHEBI:15378"/>
        <dbReference type="ChEBI" id="CHEBI:57856"/>
        <dbReference type="ChEBI" id="CHEBI:59789"/>
        <dbReference type="ChEBI" id="CHEBI:90615"/>
        <dbReference type="ChEBI" id="CHEBI:90616"/>
        <dbReference type="EC" id="2.1.1.72"/>
    </reaction>
</comment>
<sequence>MAPSITPHEFVAKWSGDTRKERSVSQEHFIDLCRLVGHETPGENRDGTLVFEAGAAKSAGGQGWADVWKKGHFGWEYKGPRADLGKAFQQLQQYRDSLQNPPLLVVSDIQTIVIHTNFVNTVKQTQTLALADLETLEGLQMLRKVFFHPYALEPTLTIQQVTEAAAAEFARLADLLRRYGEQPQAIAHYLIRLLFCLFAEDVGLLPDGIFTRIIHATRHKAPAFTAQIKALFGAMATGGYFGTDEIKNFNGGLFEDDTALPLDSDGLHILERVSALDWSAIEPSIFGTLFERSLDPAKRSQLGAHYTSRDDIMLIVEPVLMLPLRRRWAEVEAMARELAAQRDAASGAKRNRLENELIRLLMAFADELSRVRVLDPACGSGNFLYVALKQLLDLEKQVINLGADLGLTRMLPSVGPEQLYGIEINELAHELAQVTVWIGYIQWHKDNGFAELKEPILQPLETIKRMDAILAFDETGKPVEPEWPEAEVIIGNPPFLGGKRLRTEMGDTYVDQIFALYDGRVPREADLVTYWFERSRAVITQGTVKRAGLLATNSIRQQQNRLILERINAKGGIFMAWSDRPWVLDGAAVRVSMVGFDGGEEPDRVLNGTAVASINADLTSNLNFTLARRLTENSGLIFMGDTKGGSFDLTPDQAEQLLSAPLNPNGRPNSDVVRPWVNGLDITRRPRGMFIVDFGVNMPEAEAAIYELPFAHIEREVKPERLKNNRVAYRERWWIHVEPRPALRKAMARLSRCVATVIVAKHRLFAWISSDVIPDHRLFVFSRDDDYFLGVLHSRSHELWSLRMGSTLEDRPSYSSATCFETFPFPWPPGQEPLDDPRITAISEAAQRLVAQRDAWLNPPDVTEAELKQRTLTKLYNQRPPWLDQAHKELDQAVCDAYGWPHDLSDEAILARLLALNLERAAKQGDAAAGAVETHTDDKE</sequence>
<dbReference type="Gene3D" id="3.40.50.150">
    <property type="entry name" value="Vaccinia Virus protein VP39"/>
    <property type="match status" value="1"/>
</dbReference>
<feature type="domain" description="MmeI-like DNA-methyltransferase" evidence="8">
    <location>
        <begin position="359"/>
        <end position="600"/>
    </location>
</feature>
<dbReference type="PRINTS" id="PR00507">
    <property type="entry name" value="N12N6MTFRASE"/>
</dbReference>
<dbReference type="GO" id="GO:0008168">
    <property type="term" value="F:methyltransferase activity"/>
    <property type="evidence" value="ECO:0007669"/>
    <property type="project" value="UniProtKB-KW"/>
</dbReference>
<evidence type="ECO:0000313" key="9">
    <source>
        <dbReference type="EMBL" id="MBP1466717.1"/>
    </source>
</evidence>
<dbReference type="EMBL" id="SIJK02000023">
    <property type="protein sequence ID" value="MBP1466717.1"/>
    <property type="molecule type" value="Genomic_DNA"/>
</dbReference>
<dbReference type="Pfam" id="PF20464">
    <property type="entry name" value="MmeI_N"/>
    <property type="match status" value="1"/>
</dbReference>
<evidence type="ECO:0000256" key="4">
    <source>
        <dbReference type="ARBA" id="ARBA00047942"/>
    </source>
</evidence>
<evidence type="ECO:0000259" key="6">
    <source>
        <dbReference type="Pfam" id="PF20465"/>
    </source>
</evidence>
<dbReference type="GO" id="GO:0032259">
    <property type="term" value="P:methylation"/>
    <property type="evidence" value="ECO:0007669"/>
    <property type="project" value="UniProtKB-KW"/>
</dbReference>
<comment type="caution">
    <text evidence="9">The sequence shown here is derived from an EMBL/GenBank/DDBJ whole genome shotgun (WGS) entry which is preliminary data.</text>
</comment>
<gene>
    <name evidence="9" type="ORF">EYB53_013455</name>
</gene>
<name>A0ABS4DBB2_9CHLR</name>
<evidence type="ECO:0000259" key="5">
    <source>
        <dbReference type="Pfam" id="PF20464"/>
    </source>
</evidence>
<dbReference type="PANTHER" id="PTHR33841:SF1">
    <property type="entry name" value="DNA METHYLTRANSFERASE A"/>
    <property type="match status" value="1"/>
</dbReference>
<dbReference type="InterPro" id="IPR029063">
    <property type="entry name" value="SAM-dependent_MTases_sf"/>
</dbReference>
<dbReference type="Pfam" id="PF20466">
    <property type="entry name" value="MmeI_TRD"/>
    <property type="match status" value="1"/>
</dbReference>
<dbReference type="RefSeq" id="WP_205712658.1">
    <property type="nucleotide sequence ID" value="NZ_SIJK02000023.1"/>
</dbReference>
<dbReference type="InterPro" id="IPR046820">
    <property type="entry name" value="MmeI_TRD"/>
</dbReference>
<feature type="domain" description="MmeI-like target recognition" evidence="7">
    <location>
        <begin position="766"/>
        <end position="826"/>
    </location>
</feature>
<keyword evidence="10" id="KW-1185">Reference proteome</keyword>
<dbReference type="InterPro" id="IPR046816">
    <property type="entry name" value="MmeI_Mtase"/>
</dbReference>
<evidence type="ECO:0000256" key="1">
    <source>
        <dbReference type="ARBA" id="ARBA00011900"/>
    </source>
</evidence>
<evidence type="ECO:0000313" key="10">
    <source>
        <dbReference type="Proteomes" id="UP001193081"/>
    </source>
</evidence>
<evidence type="ECO:0000256" key="3">
    <source>
        <dbReference type="ARBA" id="ARBA00022679"/>
    </source>
</evidence>
<dbReference type="PANTHER" id="PTHR33841">
    <property type="entry name" value="DNA METHYLTRANSFERASE YEEA-RELATED"/>
    <property type="match status" value="1"/>
</dbReference>
<dbReference type="InterPro" id="IPR046819">
    <property type="entry name" value="MmeI_hel"/>
</dbReference>
<dbReference type="InterPro" id="IPR050953">
    <property type="entry name" value="N4_N6_ade-DNA_methylase"/>
</dbReference>
<evidence type="ECO:0000259" key="8">
    <source>
        <dbReference type="Pfam" id="PF20473"/>
    </source>
</evidence>
<dbReference type="Proteomes" id="UP001193081">
    <property type="component" value="Unassembled WGS sequence"/>
</dbReference>
<keyword evidence="3" id="KW-0808">Transferase</keyword>
<feature type="domain" description="MmeI-like helicase spacer" evidence="6">
    <location>
        <begin position="185"/>
        <end position="254"/>
    </location>
</feature>
<dbReference type="SUPFAM" id="SSF53335">
    <property type="entry name" value="S-adenosyl-L-methionine-dependent methyltransferases"/>
    <property type="match status" value="1"/>
</dbReference>
<feature type="domain" description="MmeI-like N-terminal" evidence="5">
    <location>
        <begin position="8"/>
        <end position="178"/>
    </location>
</feature>
<dbReference type="InterPro" id="IPR046817">
    <property type="entry name" value="MmeI_N"/>
</dbReference>
<dbReference type="Pfam" id="PF20473">
    <property type="entry name" value="MmeI_Mtase"/>
    <property type="match status" value="1"/>
</dbReference>
<accession>A0ABS4DBB2</accession>
<dbReference type="EC" id="2.1.1.72" evidence="1"/>
<proteinExistence type="predicted"/>
<evidence type="ECO:0000256" key="2">
    <source>
        <dbReference type="ARBA" id="ARBA00022603"/>
    </source>
</evidence>